<reference evidence="4" key="1">
    <citation type="journal article" date="2020" name="mSystems">
        <title>Genome- and Community-Level Interaction Insights into Carbon Utilization and Element Cycling Functions of Hydrothermarchaeota in Hydrothermal Sediment.</title>
        <authorList>
            <person name="Zhou Z."/>
            <person name="Liu Y."/>
            <person name="Xu W."/>
            <person name="Pan J."/>
            <person name="Luo Z.H."/>
            <person name="Li M."/>
        </authorList>
    </citation>
    <scope>NUCLEOTIDE SEQUENCE [LARGE SCALE GENOMIC DNA]</scope>
    <source>
        <strain evidence="4">SpSt-503</strain>
    </source>
</reference>
<comment type="caution">
    <text evidence="4">The sequence shown here is derived from an EMBL/GenBank/DDBJ whole genome shotgun (WGS) entry which is preliminary data.</text>
</comment>
<dbReference type="AlphaFoldDB" id="A0A7C3ICU4"/>
<feature type="signal peptide" evidence="2">
    <location>
        <begin position="1"/>
        <end position="25"/>
    </location>
</feature>
<dbReference type="InterPro" id="IPR036465">
    <property type="entry name" value="vWFA_dom_sf"/>
</dbReference>
<evidence type="ECO:0000256" key="2">
    <source>
        <dbReference type="SAM" id="SignalP"/>
    </source>
</evidence>
<dbReference type="PROSITE" id="PS50234">
    <property type="entry name" value="VWFA"/>
    <property type="match status" value="1"/>
</dbReference>
<gene>
    <name evidence="4" type="ORF">ENS59_02470</name>
</gene>
<evidence type="ECO:0000256" key="1">
    <source>
        <dbReference type="SAM" id="MobiDB-lite"/>
    </source>
</evidence>
<dbReference type="EMBL" id="DSVL01000072">
    <property type="protein sequence ID" value="HFH28363.1"/>
    <property type="molecule type" value="Genomic_DNA"/>
</dbReference>
<dbReference type="Gene3D" id="3.40.50.10610">
    <property type="entry name" value="ABC-type transport auxiliary lipoprotein component"/>
    <property type="match status" value="1"/>
</dbReference>
<dbReference type="InterPro" id="IPR005534">
    <property type="entry name" value="Curli_assmbl/transp-comp_CsgG"/>
</dbReference>
<dbReference type="PANTHER" id="PTHR47763">
    <property type="entry name" value="ALPHA-PROTEIN KINASE VWKA"/>
    <property type="match status" value="1"/>
</dbReference>
<dbReference type="Pfam" id="PF03783">
    <property type="entry name" value="CsgG"/>
    <property type="match status" value="1"/>
</dbReference>
<feature type="chain" id="PRO_5028109359" evidence="2">
    <location>
        <begin position="26"/>
        <end position="638"/>
    </location>
</feature>
<keyword evidence="2" id="KW-0732">Signal</keyword>
<feature type="domain" description="VWFA" evidence="3">
    <location>
        <begin position="250"/>
        <end position="417"/>
    </location>
</feature>
<dbReference type="InterPro" id="IPR002035">
    <property type="entry name" value="VWF_A"/>
</dbReference>
<protein>
    <submittedName>
        <fullName evidence="4">VWA domain-containing protein</fullName>
    </submittedName>
</protein>
<proteinExistence type="predicted"/>
<dbReference type="Gene3D" id="3.40.50.410">
    <property type="entry name" value="von Willebrand factor, type A domain"/>
    <property type="match status" value="1"/>
</dbReference>
<evidence type="ECO:0000313" key="4">
    <source>
        <dbReference type="EMBL" id="HFH28363.1"/>
    </source>
</evidence>
<dbReference type="Pfam" id="PF00092">
    <property type="entry name" value="VWA"/>
    <property type="match status" value="1"/>
</dbReference>
<accession>A0A7C3ICU4</accession>
<dbReference type="CDD" id="cd00198">
    <property type="entry name" value="vWFA"/>
    <property type="match status" value="1"/>
</dbReference>
<dbReference type="SMART" id="SM00327">
    <property type="entry name" value="VWA"/>
    <property type="match status" value="1"/>
</dbReference>
<dbReference type="InterPro" id="IPR052969">
    <property type="entry name" value="Thr-specific_kinase-like"/>
</dbReference>
<feature type="compositionally biased region" description="Basic and acidic residues" evidence="1">
    <location>
        <begin position="31"/>
        <end position="45"/>
    </location>
</feature>
<feature type="region of interest" description="Disordered" evidence="1">
    <location>
        <begin position="25"/>
        <end position="113"/>
    </location>
</feature>
<dbReference type="SUPFAM" id="SSF53300">
    <property type="entry name" value="vWA-like"/>
    <property type="match status" value="1"/>
</dbReference>
<name>A0A7C3ICU4_9SPIR</name>
<dbReference type="GO" id="GO:0030288">
    <property type="term" value="C:outer membrane-bounded periplasmic space"/>
    <property type="evidence" value="ECO:0007669"/>
    <property type="project" value="InterPro"/>
</dbReference>
<organism evidence="4">
    <name type="scientific">Gracilinema caldarium</name>
    <dbReference type="NCBI Taxonomy" id="215591"/>
    <lineage>
        <taxon>Bacteria</taxon>
        <taxon>Pseudomonadati</taxon>
        <taxon>Spirochaetota</taxon>
        <taxon>Spirochaetia</taxon>
        <taxon>Spirochaetales</taxon>
        <taxon>Breznakiellaceae</taxon>
        <taxon>Gracilinema</taxon>
    </lineage>
</organism>
<sequence>MKTIKSFTAFLFIMSILMNVGCSTAAPPRTSEADERIAADTRDSGSEPGGSAPSVPEPSITVPAKEKESKPATALGDIEAMAETGDETSKTSAGSKRITASAAGRKNSESGLKAGLVDDNTQYNYFLDFLSRYRDTPGIRPVPAENRIILSVLDGKKQPIPNATVIIYNEKQIRVEQIQTYADGQVLITPPADARGLWTAEASVPDGSTGKQSAARGITFSPQGVRTLELQLPVLPSQGSRWVPAPVPLDIVFILDTTGSMGEEIERLKATIEIIRDNLDLATPRPQLRFGLVLYRDRGDEYVTQSFPLTENLKQFQAYLATAKADGGGDTPEDLEAALATAMDARMGWNPRGARLVFIITDAPAHTYADGIPYNESAERARAQAIRIHSIGTGGLTIDGEYQLRQIAQRSRGKYIFLTYGEKGESEGGSPGAVSHHTGANWTADRLEAIIIRLAKEEISLLSGNSVSVPSDDYYEAKAIPERDRDSILDELFSETISRLVDYATAPIIKDSRLSLVPLSLSESATVLEKKNAELFGARLLQAAVKSKRFTLLERNDLQALLQELELSLSAIADPESAAKLGKLLGAEYLILPSLVSLPHTKDDEQAWEVYLRLVRVATGEIISVSRARISQSLGTLD</sequence>
<evidence type="ECO:0000259" key="3">
    <source>
        <dbReference type="PROSITE" id="PS50234"/>
    </source>
</evidence>